<evidence type="ECO:0000313" key="3">
    <source>
        <dbReference type="EMBL" id="SCL35256.1"/>
    </source>
</evidence>
<sequence>MAWSFGHWLILIVALVAGLAAGWLLRGRRDVPAARPIVEGDPVAAVLDEPPPAATVGSGQPKATVDPAPVAAVDPAPTAGVLADEVRTDQGATDTDRRTTDLSGPEPTTDGRTTGDSAPVPAAEPAAPELSAPEPAAEPAAPQPAATEPATEPAAPERLAAPAATVAAQHRTVEEPAPAVDPTESATETVTSPVAAAPVAVPAQAAPAQAAGTQATDDFRRIQGVGPKMAAALHDAGIRTYAQLAELDEAALRDTVRAAGLRATASLATWPQQAKVLAAGSGAAALPTSADA</sequence>
<dbReference type="OrthoDB" id="3298812at2"/>
<keyword evidence="2" id="KW-0472">Membrane</keyword>
<feature type="compositionally biased region" description="Basic and acidic residues" evidence="1">
    <location>
        <begin position="84"/>
        <end position="100"/>
    </location>
</feature>
<evidence type="ECO:0000256" key="2">
    <source>
        <dbReference type="SAM" id="Phobius"/>
    </source>
</evidence>
<dbReference type="Gene3D" id="1.10.150.20">
    <property type="entry name" value="5' to 3' exonuclease, C-terminal subdomain"/>
    <property type="match status" value="1"/>
</dbReference>
<dbReference type="AlphaFoldDB" id="A0A1C6T0C5"/>
<feature type="compositionally biased region" description="Low complexity" evidence="1">
    <location>
        <begin position="117"/>
        <end position="169"/>
    </location>
</feature>
<dbReference type="RefSeq" id="WP_091088470.1">
    <property type="nucleotide sequence ID" value="NZ_FMHT01000003.1"/>
</dbReference>
<keyword evidence="2" id="KW-0812">Transmembrane</keyword>
<feature type="region of interest" description="Disordered" evidence="1">
    <location>
        <begin position="46"/>
        <end position="65"/>
    </location>
</feature>
<dbReference type="STRING" id="145857.GA0070616_5179"/>
<accession>A0A1C6T0C5</accession>
<dbReference type="Proteomes" id="UP000199699">
    <property type="component" value="Unassembled WGS sequence"/>
</dbReference>
<feature type="compositionally biased region" description="Low complexity" evidence="1">
    <location>
        <begin position="70"/>
        <end position="79"/>
    </location>
</feature>
<dbReference type="EMBL" id="FMHT01000003">
    <property type="protein sequence ID" value="SCL35256.1"/>
    <property type="molecule type" value="Genomic_DNA"/>
</dbReference>
<organism evidence="3 4">
    <name type="scientific">Micromonospora nigra</name>
    <dbReference type="NCBI Taxonomy" id="145857"/>
    <lineage>
        <taxon>Bacteria</taxon>
        <taxon>Bacillati</taxon>
        <taxon>Actinomycetota</taxon>
        <taxon>Actinomycetes</taxon>
        <taxon>Micromonosporales</taxon>
        <taxon>Micromonosporaceae</taxon>
        <taxon>Micromonospora</taxon>
    </lineage>
</organism>
<proteinExistence type="predicted"/>
<evidence type="ECO:0000256" key="1">
    <source>
        <dbReference type="SAM" id="MobiDB-lite"/>
    </source>
</evidence>
<evidence type="ECO:0000313" key="4">
    <source>
        <dbReference type="Proteomes" id="UP000199699"/>
    </source>
</evidence>
<feature type="region of interest" description="Disordered" evidence="1">
    <location>
        <begin position="70"/>
        <end position="191"/>
    </location>
</feature>
<name>A0A1C6T0C5_9ACTN</name>
<gene>
    <name evidence="3" type="ORF">GA0070616_5179</name>
</gene>
<reference evidence="3 4" key="1">
    <citation type="submission" date="2016-06" db="EMBL/GenBank/DDBJ databases">
        <authorList>
            <person name="Kjaerup R.B."/>
            <person name="Dalgaard T.S."/>
            <person name="Juul-Madsen H.R."/>
        </authorList>
    </citation>
    <scope>NUCLEOTIDE SEQUENCE [LARGE SCALE GENOMIC DNA]</scope>
    <source>
        <strain evidence="3 4">DSM 43818</strain>
    </source>
</reference>
<keyword evidence="2" id="KW-1133">Transmembrane helix</keyword>
<feature type="transmembrane region" description="Helical" evidence="2">
    <location>
        <begin position="6"/>
        <end position="25"/>
    </location>
</feature>
<keyword evidence="4" id="KW-1185">Reference proteome</keyword>
<protein>
    <submittedName>
        <fullName evidence="3">Helix-hairpin-helix domain-containing protein</fullName>
    </submittedName>
</protein>
<dbReference type="Pfam" id="PF14520">
    <property type="entry name" value="HHH_5"/>
    <property type="match status" value="1"/>
</dbReference>